<evidence type="ECO:0000256" key="1">
    <source>
        <dbReference type="SAM" id="MobiDB-lite"/>
    </source>
</evidence>
<dbReference type="EMBL" id="BKCJ010000862">
    <property type="protein sequence ID" value="GEU36885.1"/>
    <property type="molecule type" value="Genomic_DNA"/>
</dbReference>
<feature type="compositionally biased region" description="Basic and acidic residues" evidence="1">
    <location>
        <begin position="93"/>
        <end position="107"/>
    </location>
</feature>
<organism evidence="2">
    <name type="scientific">Tanacetum cinerariifolium</name>
    <name type="common">Dalmatian daisy</name>
    <name type="synonym">Chrysanthemum cinerariifolium</name>
    <dbReference type="NCBI Taxonomy" id="118510"/>
    <lineage>
        <taxon>Eukaryota</taxon>
        <taxon>Viridiplantae</taxon>
        <taxon>Streptophyta</taxon>
        <taxon>Embryophyta</taxon>
        <taxon>Tracheophyta</taxon>
        <taxon>Spermatophyta</taxon>
        <taxon>Magnoliopsida</taxon>
        <taxon>eudicotyledons</taxon>
        <taxon>Gunneridae</taxon>
        <taxon>Pentapetalae</taxon>
        <taxon>asterids</taxon>
        <taxon>campanulids</taxon>
        <taxon>Asterales</taxon>
        <taxon>Asteraceae</taxon>
        <taxon>Asteroideae</taxon>
        <taxon>Anthemideae</taxon>
        <taxon>Anthemidinae</taxon>
        <taxon>Tanacetum</taxon>
    </lineage>
</organism>
<dbReference type="Gene3D" id="1.10.340.70">
    <property type="match status" value="1"/>
</dbReference>
<dbReference type="AlphaFoldDB" id="A0A6L2JLW8"/>
<proteinExistence type="predicted"/>
<dbReference type="GO" id="GO:0003676">
    <property type="term" value="F:nucleic acid binding"/>
    <property type="evidence" value="ECO:0007669"/>
    <property type="project" value="InterPro"/>
</dbReference>
<dbReference type="Gene3D" id="3.30.420.10">
    <property type="entry name" value="Ribonuclease H-like superfamily/Ribonuclease H"/>
    <property type="match status" value="1"/>
</dbReference>
<feature type="region of interest" description="Disordered" evidence="1">
    <location>
        <begin position="153"/>
        <end position="187"/>
    </location>
</feature>
<gene>
    <name evidence="2" type="ORF">Tci_008863</name>
</gene>
<feature type="region of interest" description="Disordered" evidence="1">
    <location>
        <begin position="721"/>
        <end position="740"/>
    </location>
</feature>
<dbReference type="InterPro" id="IPR036397">
    <property type="entry name" value="RNaseH_sf"/>
</dbReference>
<accession>A0A6L2JLW8</accession>
<reference evidence="2" key="1">
    <citation type="journal article" date="2019" name="Sci. Rep.">
        <title>Draft genome of Tanacetum cinerariifolium, the natural source of mosquito coil.</title>
        <authorList>
            <person name="Yamashiro T."/>
            <person name="Shiraishi A."/>
            <person name="Satake H."/>
            <person name="Nakayama K."/>
        </authorList>
    </citation>
    <scope>NUCLEOTIDE SEQUENCE</scope>
</reference>
<dbReference type="SUPFAM" id="SSF53098">
    <property type="entry name" value="Ribonuclease H-like"/>
    <property type="match status" value="1"/>
</dbReference>
<dbReference type="SUPFAM" id="SSF56672">
    <property type="entry name" value="DNA/RNA polymerases"/>
    <property type="match status" value="1"/>
</dbReference>
<dbReference type="PANTHER" id="PTHR48475">
    <property type="entry name" value="RIBONUCLEASE H"/>
    <property type="match status" value="1"/>
</dbReference>
<evidence type="ECO:0000313" key="2">
    <source>
        <dbReference type="EMBL" id="GEU36885.1"/>
    </source>
</evidence>
<dbReference type="InterPro" id="IPR043502">
    <property type="entry name" value="DNA/RNA_pol_sf"/>
</dbReference>
<feature type="compositionally biased region" description="Basic and acidic residues" evidence="1">
    <location>
        <begin position="721"/>
        <end position="735"/>
    </location>
</feature>
<sequence>MSDQAELNLTPPMSAVRNIVGKGKEQTLKNSDRLTSDAALRKYRDKHYHQLLPIIAEKVHQEKMQQEKLKEVKARLNFEGCSRRNSKVQEVSQHFESRTPNVRGEHQRGRRVGRSRSVSGSPEHASVFSRIRRDRVTAQKERNPFLKNVTMKEHVHGGRKCSPKVKIAGGGGHWKSKSKKQRSSIEDDDLSQPWVCEEIYPFTSRIRYFDLPKKTWMPNNVKTYDGTDDPEDHLKISQVAIKVERWAMPTLCHMFNSTLTKFARKYIKDPVEIHHIKQREGESTKDFVQRFKAESRHVNGALECMRIFEFMHGITNPELIKRLHDNIPKSVVEMMRVTTAFLGGENTISVQWDHRKAGVRKIQAVPSKAHGMLKFPVQGGILTLRSSRIIPLECTMVSGPKAQTSNVIQATEERIKVAIHPEYPEQRVAIGSTLTDEERKALCDLLRRNLDIFAWKPADMTGVPRHIAEHRLNMQKSLSFFKTLKRCTKKSDFQWIVKAEVAFKQMKKLIAELPTLTAPIEKEELIVYLVAAREAVSAVLMTKRGAKQMPVYFVSCTLPRTSVKGQSLADFIVKRLEDDPLDTRMEAKEELPDLWILFTDGSYCVDGSRAAKEPGMIQYLEKVKTLSSSFKKFSIKQVLVEELNEKSINEVKVSTVVEEEEDTRITPIYNYLTKETLLAEKEKARAIRPKSGRYAVINEVLYKKSYLLPWLRLGVSIGRRPDRTGPAKTGPDRPSPDWTETELVLNSGPKWYGPGRSSVRNLWVFYKIGPDRTDRTEDRIGTKPRTEDQTEIRSATYVLKEIHEGSCSMHAGTRSVEAKDIRTGYYWPTMHADARKLIIEWIDIAGLFPEGPGKVKFLIVAMDYFMKWIEAKHVATITRNQRFAFIKHPQANGLVERANRSLGEGIKARLDERSKEWIEKIPHVLWAHLTMIKSSNEDIPFSLTYGTRVVIPAEIERMEQAAIHEATKARQRWKNITTIKSTTQASNLGTLFTGIKMLTMQKIAGSLALSGKDRTNNGSTRKGSV</sequence>
<feature type="region of interest" description="Disordered" evidence="1">
    <location>
        <begin position="89"/>
        <end position="127"/>
    </location>
</feature>
<comment type="caution">
    <text evidence="2">The sequence shown here is derived from an EMBL/GenBank/DDBJ whole genome shotgun (WGS) entry which is preliminary data.</text>
</comment>
<name>A0A6L2JLW8_TANCI</name>
<dbReference type="PANTHER" id="PTHR48475:SF1">
    <property type="entry name" value="RNASE H TYPE-1 DOMAIN-CONTAINING PROTEIN"/>
    <property type="match status" value="1"/>
</dbReference>
<protein>
    <submittedName>
        <fullName evidence="2">Uncharacterized protein</fullName>
    </submittedName>
</protein>
<dbReference type="InterPro" id="IPR012337">
    <property type="entry name" value="RNaseH-like_sf"/>
</dbReference>